<organism evidence="1">
    <name type="scientific">viral metagenome</name>
    <dbReference type="NCBI Taxonomy" id="1070528"/>
    <lineage>
        <taxon>unclassified sequences</taxon>
        <taxon>metagenomes</taxon>
        <taxon>organismal metagenomes</taxon>
    </lineage>
</organism>
<dbReference type="EMBL" id="MN739886">
    <property type="protein sequence ID" value="QHT76012.1"/>
    <property type="molecule type" value="Genomic_DNA"/>
</dbReference>
<name>A0A6C0H612_9ZZZZ</name>
<proteinExistence type="predicted"/>
<reference evidence="1" key="1">
    <citation type="journal article" date="2020" name="Nature">
        <title>Giant virus diversity and host interactions through global metagenomics.</title>
        <authorList>
            <person name="Schulz F."/>
            <person name="Roux S."/>
            <person name="Paez-Espino D."/>
            <person name="Jungbluth S."/>
            <person name="Walsh D.A."/>
            <person name="Denef V.J."/>
            <person name="McMahon K.D."/>
            <person name="Konstantinidis K.T."/>
            <person name="Eloe-Fadrosh E.A."/>
            <person name="Kyrpides N.C."/>
            <person name="Woyke T."/>
        </authorList>
    </citation>
    <scope>NUCLEOTIDE SEQUENCE</scope>
    <source>
        <strain evidence="1">GVMAG-M-3300023179-71</strain>
    </source>
</reference>
<evidence type="ECO:0000313" key="1">
    <source>
        <dbReference type="EMBL" id="QHT76012.1"/>
    </source>
</evidence>
<protein>
    <submittedName>
        <fullName evidence="1">Uncharacterized protein</fullName>
    </submittedName>
</protein>
<accession>A0A6C0H612</accession>
<sequence>MSETKKTILKLFHEQFYDFILDMQKIFPEEKTINVLKNSFTLLKNMNPVLIIKVWNEKVVSKYKNEILSGNIEYFLEKDYSDDLNAVDEYKNMANGSLDKNNINNFIENLKPKIKIMSNENKQKTIKYLQNLVELSIFYENNI</sequence>
<dbReference type="AlphaFoldDB" id="A0A6C0H612"/>